<keyword evidence="3" id="KW-1185">Reference proteome</keyword>
<feature type="compositionally biased region" description="Gly residues" evidence="1">
    <location>
        <begin position="66"/>
        <end position="76"/>
    </location>
</feature>
<reference evidence="3" key="2">
    <citation type="submission" date="2015-01" db="EMBL/GenBank/DDBJ databases">
        <title>Evolutionary Origins and Diversification of the Mycorrhizal Mutualists.</title>
        <authorList>
            <consortium name="DOE Joint Genome Institute"/>
            <consortium name="Mycorrhizal Genomics Consortium"/>
            <person name="Kohler A."/>
            <person name="Kuo A."/>
            <person name="Nagy L.G."/>
            <person name="Floudas D."/>
            <person name="Copeland A."/>
            <person name="Barry K.W."/>
            <person name="Cichocki N."/>
            <person name="Veneault-Fourrey C."/>
            <person name="LaButti K."/>
            <person name="Lindquist E.A."/>
            <person name="Lipzen A."/>
            <person name="Lundell T."/>
            <person name="Morin E."/>
            <person name="Murat C."/>
            <person name="Riley R."/>
            <person name="Ohm R."/>
            <person name="Sun H."/>
            <person name="Tunlid A."/>
            <person name="Henrissat B."/>
            <person name="Grigoriev I.V."/>
            <person name="Hibbett D.S."/>
            <person name="Martin F."/>
        </authorList>
    </citation>
    <scope>NUCLEOTIDE SEQUENCE [LARGE SCALE GENOMIC DNA]</scope>
    <source>
        <strain evidence="3">MUT 4182</strain>
    </source>
</reference>
<protein>
    <submittedName>
        <fullName evidence="2">Uncharacterized protein</fullName>
    </submittedName>
</protein>
<evidence type="ECO:0000313" key="2">
    <source>
        <dbReference type="EMBL" id="KIO23420.1"/>
    </source>
</evidence>
<reference evidence="2 3" key="1">
    <citation type="submission" date="2014-04" db="EMBL/GenBank/DDBJ databases">
        <authorList>
            <consortium name="DOE Joint Genome Institute"/>
            <person name="Kuo A."/>
            <person name="Girlanda M."/>
            <person name="Perotto S."/>
            <person name="Kohler A."/>
            <person name="Nagy L.G."/>
            <person name="Floudas D."/>
            <person name="Copeland A."/>
            <person name="Barry K.W."/>
            <person name="Cichocki N."/>
            <person name="Veneault-Fourrey C."/>
            <person name="LaButti K."/>
            <person name="Lindquist E.A."/>
            <person name="Lipzen A."/>
            <person name="Lundell T."/>
            <person name="Morin E."/>
            <person name="Murat C."/>
            <person name="Sun H."/>
            <person name="Tunlid A."/>
            <person name="Henrissat B."/>
            <person name="Grigoriev I.V."/>
            <person name="Hibbett D.S."/>
            <person name="Martin F."/>
            <person name="Nordberg H.P."/>
            <person name="Cantor M.N."/>
            <person name="Hua S.X."/>
        </authorList>
    </citation>
    <scope>NUCLEOTIDE SEQUENCE [LARGE SCALE GENOMIC DNA]</scope>
    <source>
        <strain evidence="2 3">MUT 4182</strain>
    </source>
</reference>
<name>A0A0C3Q3S3_9AGAM</name>
<dbReference type="Proteomes" id="UP000054248">
    <property type="component" value="Unassembled WGS sequence"/>
</dbReference>
<proteinExistence type="predicted"/>
<dbReference type="AlphaFoldDB" id="A0A0C3Q3S3"/>
<dbReference type="HOGENOM" id="CLU_2656263_0_0_1"/>
<accession>A0A0C3Q3S3</accession>
<evidence type="ECO:0000256" key="1">
    <source>
        <dbReference type="SAM" id="MobiDB-lite"/>
    </source>
</evidence>
<organism evidence="2 3">
    <name type="scientific">Tulasnella calospora MUT 4182</name>
    <dbReference type="NCBI Taxonomy" id="1051891"/>
    <lineage>
        <taxon>Eukaryota</taxon>
        <taxon>Fungi</taxon>
        <taxon>Dikarya</taxon>
        <taxon>Basidiomycota</taxon>
        <taxon>Agaricomycotina</taxon>
        <taxon>Agaricomycetes</taxon>
        <taxon>Cantharellales</taxon>
        <taxon>Tulasnellaceae</taxon>
        <taxon>Tulasnella</taxon>
    </lineage>
</organism>
<sequence>MTPEKQLVAQYARQKKGPFSVLPEQPATLLVAESYAVSTSVDYILTTAVIMEMRRKQAERSSGQSSGFGGGIMSQS</sequence>
<dbReference type="OrthoDB" id="3189937at2759"/>
<gene>
    <name evidence="2" type="ORF">M407DRAFT_244783</name>
</gene>
<evidence type="ECO:0000313" key="3">
    <source>
        <dbReference type="Proteomes" id="UP000054248"/>
    </source>
</evidence>
<dbReference type="EMBL" id="KN823085">
    <property type="protein sequence ID" value="KIO23420.1"/>
    <property type="molecule type" value="Genomic_DNA"/>
</dbReference>
<feature type="region of interest" description="Disordered" evidence="1">
    <location>
        <begin position="56"/>
        <end position="76"/>
    </location>
</feature>